<name>A0A5B7EE57_PORTR</name>
<dbReference type="Proteomes" id="UP000324222">
    <property type="component" value="Unassembled WGS sequence"/>
</dbReference>
<keyword evidence="2" id="KW-1185">Reference proteome</keyword>
<accession>A0A5B7EE57</accession>
<dbReference type="AlphaFoldDB" id="A0A5B7EE57"/>
<gene>
    <name evidence="1" type="ORF">E2C01_025897</name>
</gene>
<reference evidence="1 2" key="1">
    <citation type="submission" date="2019-05" db="EMBL/GenBank/DDBJ databases">
        <title>Another draft genome of Portunus trituberculatus and its Hox gene families provides insights of decapod evolution.</title>
        <authorList>
            <person name="Jeong J.-H."/>
            <person name="Song I."/>
            <person name="Kim S."/>
            <person name="Choi T."/>
            <person name="Kim D."/>
            <person name="Ryu S."/>
            <person name="Kim W."/>
        </authorList>
    </citation>
    <scope>NUCLEOTIDE SEQUENCE [LARGE SCALE GENOMIC DNA]</scope>
    <source>
        <tissue evidence="1">Muscle</tissue>
    </source>
</reference>
<proteinExistence type="predicted"/>
<sequence length="82" mass="9227">MGMTGLILYNVTPLIVLSSSPFRSHNDVMAKCLSGYNFEDSRSEISLVSTDHSREIESDQPYNMTCYPNCTIPCVNGVEQYR</sequence>
<organism evidence="1 2">
    <name type="scientific">Portunus trituberculatus</name>
    <name type="common">Swimming crab</name>
    <name type="synonym">Neptunus trituberculatus</name>
    <dbReference type="NCBI Taxonomy" id="210409"/>
    <lineage>
        <taxon>Eukaryota</taxon>
        <taxon>Metazoa</taxon>
        <taxon>Ecdysozoa</taxon>
        <taxon>Arthropoda</taxon>
        <taxon>Crustacea</taxon>
        <taxon>Multicrustacea</taxon>
        <taxon>Malacostraca</taxon>
        <taxon>Eumalacostraca</taxon>
        <taxon>Eucarida</taxon>
        <taxon>Decapoda</taxon>
        <taxon>Pleocyemata</taxon>
        <taxon>Brachyura</taxon>
        <taxon>Eubrachyura</taxon>
        <taxon>Portunoidea</taxon>
        <taxon>Portunidae</taxon>
        <taxon>Portuninae</taxon>
        <taxon>Portunus</taxon>
    </lineage>
</organism>
<evidence type="ECO:0000313" key="2">
    <source>
        <dbReference type="Proteomes" id="UP000324222"/>
    </source>
</evidence>
<dbReference type="EMBL" id="VSRR010002655">
    <property type="protein sequence ID" value="MPC32580.1"/>
    <property type="molecule type" value="Genomic_DNA"/>
</dbReference>
<protein>
    <submittedName>
        <fullName evidence="1">Uncharacterized protein</fullName>
    </submittedName>
</protein>
<dbReference type="OrthoDB" id="6362829at2759"/>
<comment type="caution">
    <text evidence="1">The sequence shown here is derived from an EMBL/GenBank/DDBJ whole genome shotgun (WGS) entry which is preliminary data.</text>
</comment>
<evidence type="ECO:0000313" key="1">
    <source>
        <dbReference type="EMBL" id="MPC32580.1"/>
    </source>
</evidence>